<name>F4H3N0_CELFA</name>
<dbReference type="KEGG" id="cfi:Celf_3587"/>
<dbReference type="Proteomes" id="UP000008460">
    <property type="component" value="Chromosome"/>
</dbReference>
<dbReference type="InterPro" id="IPR036890">
    <property type="entry name" value="HATPase_C_sf"/>
</dbReference>
<dbReference type="HOGENOM" id="CLU_149864_0_0_11"/>
<dbReference type="InterPro" id="IPR003594">
    <property type="entry name" value="HATPase_dom"/>
</dbReference>
<organism evidence="2 3">
    <name type="scientific">Cellulomonas fimi (strain ATCC 484 / DSM 20113 / JCM 1341 / CCUG 24087 / LMG 16345 / NBRC 15513 / NCIMB 8980 / NCTC 7547 / NRS-133)</name>
    <dbReference type="NCBI Taxonomy" id="590998"/>
    <lineage>
        <taxon>Bacteria</taxon>
        <taxon>Bacillati</taxon>
        <taxon>Actinomycetota</taxon>
        <taxon>Actinomycetes</taxon>
        <taxon>Micrococcales</taxon>
        <taxon>Cellulomonadaceae</taxon>
        <taxon>Cellulomonas</taxon>
    </lineage>
</organism>
<dbReference type="Pfam" id="PF13581">
    <property type="entry name" value="HATPase_c_2"/>
    <property type="match status" value="1"/>
</dbReference>
<evidence type="ECO:0000259" key="1">
    <source>
        <dbReference type="Pfam" id="PF13581"/>
    </source>
</evidence>
<dbReference type="CDD" id="cd16936">
    <property type="entry name" value="HATPase_RsbW-like"/>
    <property type="match status" value="1"/>
</dbReference>
<dbReference type="RefSeq" id="WP_013772719.1">
    <property type="nucleotide sequence ID" value="NC_015514.1"/>
</dbReference>
<dbReference type="eggNOG" id="COG2172">
    <property type="taxonomic scope" value="Bacteria"/>
</dbReference>
<dbReference type="Gene3D" id="3.30.565.10">
    <property type="entry name" value="Histidine kinase-like ATPase, C-terminal domain"/>
    <property type="match status" value="1"/>
</dbReference>
<dbReference type="EMBL" id="CP002666">
    <property type="protein sequence ID" value="AEE47696.1"/>
    <property type="molecule type" value="Genomic_DNA"/>
</dbReference>
<evidence type="ECO:0000313" key="3">
    <source>
        <dbReference type="Proteomes" id="UP000008460"/>
    </source>
</evidence>
<dbReference type="STRING" id="590998.Celf_3587"/>
<protein>
    <submittedName>
        <fullName evidence="2">Putative regulator</fullName>
    </submittedName>
</protein>
<accession>F4H3N0</accession>
<evidence type="ECO:0000313" key="2">
    <source>
        <dbReference type="EMBL" id="AEE47696.1"/>
    </source>
</evidence>
<reference evidence="2 3" key="1">
    <citation type="submission" date="2011-04" db="EMBL/GenBank/DDBJ databases">
        <title>Complete sequence of Cellulomonas fimi ATCC 484.</title>
        <authorList>
            <consortium name="US DOE Joint Genome Institute"/>
            <person name="Lucas S."/>
            <person name="Han J."/>
            <person name="Lapidus A."/>
            <person name="Cheng J.-F."/>
            <person name="Goodwin L."/>
            <person name="Pitluck S."/>
            <person name="Peters L."/>
            <person name="Chertkov O."/>
            <person name="Detter J.C."/>
            <person name="Han C."/>
            <person name="Tapia R."/>
            <person name="Land M."/>
            <person name="Hauser L."/>
            <person name="Kyrpides N."/>
            <person name="Ivanova N."/>
            <person name="Ovchinnikova G."/>
            <person name="Pagani I."/>
            <person name="Mead D."/>
            <person name="Brumm P."/>
            <person name="Woyke T."/>
        </authorList>
    </citation>
    <scope>NUCLEOTIDE SEQUENCE [LARGE SCALE GENOMIC DNA]</scope>
    <source>
        <strain evidence="3">ATCC 484 / DSM 20113 / JCM 1341 / NBRC 15513 / NCIMB 8980 / NCTC 7547</strain>
    </source>
</reference>
<proteinExistence type="predicted"/>
<gene>
    <name evidence="2" type="ordered locus">Celf_3587</name>
</gene>
<feature type="domain" description="Histidine kinase/HSP90-like ATPase" evidence="1">
    <location>
        <begin position="20"/>
        <end position="125"/>
    </location>
</feature>
<keyword evidence="3" id="KW-1185">Reference proteome</keyword>
<dbReference type="AlphaFoldDB" id="F4H3N0"/>
<sequence length="134" mass="14279">MAPDARVETDLDGPDDVAVLERVHDALATLWRSAGDVAETDRIALETAVVEVAGNVVRHGDHRAGRHLLLRAGDHGLVAEITQPGPPPHVDLDAVMPGADAESGRGLALTRMLVDLTYTERDGAGIWTLVRPRA</sequence>